<name>A0A9W4WUY9_9GLOM</name>
<evidence type="ECO:0000256" key="6">
    <source>
        <dbReference type="ARBA" id="ARBA00023180"/>
    </source>
</evidence>
<feature type="transmembrane region" description="Helical" evidence="8">
    <location>
        <begin position="479"/>
        <end position="503"/>
    </location>
</feature>
<dbReference type="Pfam" id="PF04547">
    <property type="entry name" value="Anoctamin"/>
    <property type="match status" value="1"/>
</dbReference>
<dbReference type="AlphaFoldDB" id="A0A9W4WUY9"/>
<accession>A0A9W4WUY9</accession>
<protein>
    <submittedName>
        <fullName evidence="11">192_t:CDS:1</fullName>
    </submittedName>
</protein>
<evidence type="ECO:0000313" key="11">
    <source>
        <dbReference type="EMBL" id="CAI2174052.1"/>
    </source>
</evidence>
<feature type="domain" description="Anoctamin transmembrane" evidence="9">
    <location>
        <begin position="345"/>
        <end position="812"/>
    </location>
</feature>
<evidence type="ECO:0000313" key="12">
    <source>
        <dbReference type="Proteomes" id="UP001153678"/>
    </source>
</evidence>
<feature type="transmembrane region" description="Helical" evidence="8">
    <location>
        <begin position="353"/>
        <end position="383"/>
    </location>
</feature>
<feature type="transmembrane region" description="Helical" evidence="8">
    <location>
        <begin position="734"/>
        <end position="752"/>
    </location>
</feature>
<evidence type="ECO:0000256" key="5">
    <source>
        <dbReference type="ARBA" id="ARBA00023136"/>
    </source>
</evidence>
<reference evidence="11" key="1">
    <citation type="submission" date="2022-08" db="EMBL/GenBank/DDBJ databases">
        <authorList>
            <person name="Kallberg Y."/>
            <person name="Tangrot J."/>
            <person name="Rosling A."/>
        </authorList>
    </citation>
    <scope>NUCLEOTIDE SEQUENCE</scope>
    <source>
        <strain evidence="11">Wild A</strain>
    </source>
</reference>
<evidence type="ECO:0000259" key="9">
    <source>
        <dbReference type="Pfam" id="PF04547"/>
    </source>
</evidence>
<dbReference type="OrthoDB" id="296386at2759"/>
<sequence>MGENTAPFSDEKSHRGPNATSRFDTMLDRDVKLKSKKFALNYEEELERIQIIIIKTDDNRELHLIDEQDKLTYDKIYEFVKINHDAKLMDVVDHFQNDPNSDAIAKIVLGYKYPDYILKFIDNSISEHISIPERERQHRRSNFERLLLRSGLILEHEKDLHLKCTYVKVFAPFERLCEEAKNIRLKMRLDDHYLPTIEIDPPARSFLYPITKYFKHEINLNKGSAFFRRDRLRQFEGAGPEKSIGKIILYFFPSSRRILMVNRIIGTANQIHIKKVLDNSEPIVYKRIIKSLSIKVLHKNKTYNDIYPLHDGKPVSPLPLEEMNLRAKLNELWVKSKRRQPLETIRLYFGEKLALYFAWLGFYTTWLAIASIIGVIVIIYGLLEYFVFGFGSENANQDVSIIWDNALTAPFALFMAIWSTCFLETWKRFNTAIQYDWDVLEYEKEELPRPEFYGTELRRSRITMKQEIHFPFKERFQKILISVFVVLICVMIVIVSVSALLIAPKLWINLGSYKSWVTAITNLIIIFYMNMLYMYVADWLTTFENHRTETSYEDSLILKSYLFDFVNCYSGLFYILFFKEKFIKNIINQEGITGCDYTSCMTDLTIQLTIVLVGKQIFGQFNEFIWPWMRSVVYKRRIREEYVRYTSSGERKEEPQWTRDDKLYSAYGSERSEYEEMVVQFGFISLFGIAFPLTPLFAWANNVLEIRSDAFNYVFSLQRTNGIRAQDIGMWEKILSFVSLLSVLTNAIIMAFHSTWMRNKFTRLYGSNENQLLVARLVFILLFEHLVFVVKLAFSYVIADIPQEVQFAIEREKYLSKITLEDESPALDEFFSESRDDDSLFEDDEIKLPKRRRPFTADDDV</sequence>
<dbReference type="InterPro" id="IPR007632">
    <property type="entry name" value="Anoctamin"/>
</dbReference>
<keyword evidence="3 8" id="KW-0812">Transmembrane</keyword>
<keyword evidence="5 8" id="KW-0472">Membrane</keyword>
<evidence type="ECO:0000256" key="8">
    <source>
        <dbReference type="SAM" id="Phobius"/>
    </source>
</evidence>
<feature type="domain" description="Anoctamin dimerisation" evidence="10">
    <location>
        <begin position="115"/>
        <end position="340"/>
    </location>
</feature>
<dbReference type="GO" id="GO:0046983">
    <property type="term" value="F:protein dimerization activity"/>
    <property type="evidence" value="ECO:0007669"/>
    <property type="project" value="InterPro"/>
</dbReference>
<dbReference type="InterPro" id="IPR032394">
    <property type="entry name" value="Anoct_dimer"/>
</dbReference>
<dbReference type="Pfam" id="PF16178">
    <property type="entry name" value="Anoct_dimer"/>
    <property type="match status" value="1"/>
</dbReference>
<feature type="region of interest" description="Disordered" evidence="7">
    <location>
        <begin position="1"/>
        <end position="22"/>
    </location>
</feature>
<gene>
    <name evidence="11" type="ORF">FWILDA_LOCUS6396</name>
</gene>
<keyword evidence="4 8" id="KW-1133">Transmembrane helix</keyword>
<evidence type="ECO:0000256" key="3">
    <source>
        <dbReference type="ARBA" id="ARBA00022692"/>
    </source>
</evidence>
<dbReference type="GO" id="GO:0032541">
    <property type="term" value="C:cortical endoplasmic reticulum"/>
    <property type="evidence" value="ECO:0007669"/>
    <property type="project" value="TreeGrafter"/>
</dbReference>
<comment type="subcellular location">
    <subcellularLocation>
        <location evidence="1">Cell membrane</location>
        <topology evidence="1">Multi-pass membrane protein</topology>
    </subcellularLocation>
</comment>
<dbReference type="GO" id="GO:0005886">
    <property type="term" value="C:plasma membrane"/>
    <property type="evidence" value="ECO:0007669"/>
    <property type="project" value="UniProtKB-SubCell"/>
</dbReference>
<dbReference type="PANTHER" id="PTHR12308:SF73">
    <property type="entry name" value="ANOCTAMIN"/>
    <property type="match status" value="1"/>
</dbReference>
<dbReference type="PANTHER" id="PTHR12308">
    <property type="entry name" value="ANOCTAMIN"/>
    <property type="match status" value="1"/>
</dbReference>
<feature type="transmembrane region" description="Helical" evidence="8">
    <location>
        <begin position="556"/>
        <end position="577"/>
    </location>
</feature>
<comment type="caution">
    <text evidence="11">The sequence shown here is derived from an EMBL/GenBank/DDBJ whole genome shotgun (WGS) entry which is preliminary data.</text>
</comment>
<evidence type="ECO:0000256" key="4">
    <source>
        <dbReference type="ARBA" id="ARBA00022989"/>
    </source>
</evidence>
<proteinExistence type="predicted"/>
<feature type="transmembrane region" description="Helical" evidence="8">
    <location>
        <begin position="678"/>
        <end position="700"/>
    </location>
</feature>
<dbReference type="GO" id="GO:0005254">
    <property type="term" value="F:chloride channel activity"/>
    <property type="evidence" value="ECO:0007669"/>
    <property type="project" value="TreeGrafter"/>
</dbReference>
<evidence type="ECO:0000256" key="1">
    <source>
        <dbReference type="ARBA" id="ARBA00004651"/>
    </source>
</evidence>
<keyword evidence="6" id="KW-0325">Glycoprotein</keyword>
<feature type="transmembrane region" description="Helical" evidence="8">
    <location>
        <begin position="515"/>
        <end position="536"/>
    </location>
</feature>
<dbReference type="InterPro" id="IPR049452">
    <property type="entry name" value="Anoctamin_TM"/>
</dbReference>
<evidence type="ECO:0000256" key="7">
    <source>
        <dbReference type="SAM" id="MobiDB-lite"/>
    </source>
</evidence>
<keyword evidence="12" id="KW-1185">Reference proteome</keyword>
<evidence type="ECO:0000259" key="10">
    <source>
        <dbReference type="Pfam" id="PF16178"/>
    </source>
</evidence>
<organism evidence="11 12">
    <name type="scientific">Funneliformis geosporum</name>
    <dbReference type="NCBI Taxonomy" id="1117311"/>
    <lineage>
        <taxon>Eukaryota</taxon>
        <taxon>Fungi</taxon>
        <taxon>Fungi incertae sedis</taxon>
        <taxon>Mucoromycota</taxon>
        <taxon>Glomeromycotina</taxon>
        <taxon>Glomeromycetes</taxon>
        <taxon>Glomerales</taxon>
        <taxon>Glomeraceae</taxon>
        <taxon>Funneliformis</taxon>
    </lineage>
</organism>
<feature type="transmembrane region" description="Helical" evidence="8">
    <location>
        <begin position="773"/>
        <end position="798"/>
    </location>
</feature>
<evidence type="ECO:0000256" key="2">
    <source>
        <dbReference type="ARBA" id="ARBA00022475"/>
    </source>
</evidence>
<keyword evidence="2" id="KW-1003">Cell membrane</keyword>
<dbReference type="Proteomes" id="UP001153678">
    <property type="component" value="Unassembled WGS sequence"/>
</dbReference>
<dbReference type="EMBL" id="CAMKVN010001153">
    <property type="protein sequence ID" value="CAI2174052.1"/>
    <property type="molecule type" value="Genomic_DNA"/>
</dbReference>